<gene>
    <name evidence="1" type="ORF">AB5J48_31435</name>
</gene>
<dbReference type="RefSeq" id="WP_369153267.1">
    <property type="nucleotide sequence ID" value="NZ_CP163433.1"/>
</dbReference>
<protein>
    <submittedName>
        <fullName evidence="1">CU044_5270 family protein</fullName>
    </submittedName>
</protein>
<reference evidence="1" key="1">
    <citation type="submission" date="2024-07" db="EMBL/GenBank/DDBJ databases">
        <authorList>
            <person name="Yu S.T."/>
        </authorList>
    </citation>
    <scope>NUCLEOTIDE SEQUENCE</scope>
    <source>
        <strain evidence="1">R17</strain>
    </source>
</reference>
<dbReference type="NCBIfam" id="NF038083">
    <property type="entry name" value="CU044_5270_fam"/>
    <property type="match status" value="1"/>
</dbReference>
<proteinExistence type="predicted"/>
<dbReference type="EMBL" id="CP163433">
    <property type="protein sequence ID" value="XDQ22377.1"/>
    <property type="molecule type" value="Genomic_DNA"/>
</dbReference>
<dbReference type="InterPro" id="IPR047789">
    <property type="entry name" value="CU044_5270-like"/>
</dbReference>
<evidence type="ECO:0000313" key="1">
    <source>
        <dbReference type="EMBL" id="XDQ22377.1"/>
    </source>
</evidence>
<sequence>MTASHRPDGSGDDAAHLRGLLPDAPEWDLTPARRRHHRDVLLREIDRARTVVPAPVTPAPRLRWPRPVLLLPATAMALAGALIVTLPGTEQEPGARAEATDARHTAADGVVLTLDRIAAASMAVDVEPVRDDQFVYVRSLVRSNEGAFDDPVKLGAPHRREIWVSQDSAPVTRVGVIRESGQGVPMSGQRIPVETAAPDGSAGQGVPAGIDRPTYRWLAGLPTDTDALRELLYARTRPLDDESKDQAVFRKIGDLLNETVMPPASAAALYRTVATIPGVRVTPDATDAAGRHGIGITREETGTATRDEWIFDRNSFTLLGSRSYLTRTAGTEPSTLYNSTAILETGVVDRDDRVPANE</sequence>
<name>A0AB39NVI9_9ACTN</name>
<dbReference type="AlphaFoldDB" id="A0AB39NVI9"/>
<organism evidence="1">
    <name type="scientific">Streptomyces sp. R17</name>
    <dbReference type="NCBI Taxonomy" id="3238626"/>
    <lineage>
        <taxon>Bacteria</taxon>
        <taxon>Bacillati</taxon>
        <taxon>Actinomycetota</taxon>
        <taxon>Actinomycetes</taxon>
        <taxon>Kitasatosporales</taxon>
        <taxon>Streptomycetaceae</taxon>
        <taxon>Streptomyces</taxon>
    </lineage>
</organism>
<accession>A0AB39NVI9</accession>